<reference evidence="2" key="1">
    <citation type="submission" date="2020-05" db="EMBL/GenBank/DDBJ databases">
        <title>Genomic Encyclopedia of Type Strains, Phase IV (KMG-V): Genome sequencing to study the core and pangenomes of soil and plant-associated prokaryotes.</title>
        <authorList>
            <person name="Whitman W."/>
        </authorList>
    </citation>
    <scope>NUCLEOTIDE SEQUENCE</scope>
    <source>
        <strain evidence="2">16F</strain>
    </source>
</reference>
<feature type="transmembrane region" description="Helical" evidence="1">
    <location>
        <begin position="36"/>
        <end position="55"/>
    </location>
</feature>
<evidence type="ECO:0000313" key="2">
    <source>
        <dbReference type="EMBL" id="NRS93503.1"/>
    </source>
</evidence>
<evidence type="ECO:0000256" key="1">
    <source>
        <dbReference type="SAM" id="Phobius"/>
    </source>
</evidence>
<comment type="caution">
    <text evidence="2">The sequence shown here is derived from an EMBL/GenBank/DDBJ whole genome shotgun (WGS) entry which is preliminary data.</text>
</comment>
<keyword evidence="1" id="KW-1133">Transmembrane helix</keyword>
<proteinExistence type="predicted"/>
<gene>
    <name evidence="2" type="ORF">HNQ03_002594</name>
</gene>
<name>A0A8J8G9B3_9FLAO</name>
<dbReference type="EMBL" id="JABSNO010000022">
    <property type="protein sequence ID" value="NRS93503.1"/>
    <property type="molecule type" value="Genomic_DNA"/>
</dbReference>
<keyword evidence="1" id="KW-0472">Membrane</keyword>
<feature type="transmembrane region" description="Helical" evidence="1">
    <location>
        <begin position="9"/>
        <end position="30"/>
    </location>
</feature>
<dbReference type="RefSeq" id="WP_173780062.1">
    <property type="nucleotide sequence ID" value="NZ_JABSNO010000022.1"/>
</dbReference>
<keyword evidence="1" id="KW-0812">Transmembrane</keyword>
<keyword evidence="3" id="KW-1185">Reference proteome</keyword>
<protein>
    <submittedName>
        <fullName evidence="2">Uncharacterized protein</fullName>
    </submittedName>
</protein>
<dbReference type="Proteomes" id="UP000610746">
    <property type="component" value="Unassembled WGS sequence"/>
</dbReference>
<accession>A0A8J8G9B3</accession>
<dbReference type="AlphaFoldDB" id="A0A8J8G9B3"/>
<evidence type="ECO:0000313" key="3">
    <source>
        <dbReference type="Proteomes" id="UP000610746"/>
    </source>
</evidence>
<sequence length="61" mass="6964">MKKVEKKYIIFLIVGIILLLLPFIPINIISKNLNVLSFWQGAGGALIFLGLFFILKNQFLK</sequence>
<organism evidence="2 3">
    <name type="scientific">Frigoriflavimonas asaccharolytica</name>
    <dbReference type="NCBI Taxonomy" id="2735899"/>
    <lineage>
        <taxon>Bacteria</taxon>
        <taxon>Pseudomonadati</taxon>
        <taxon>Bacteroidota</taxon>
        <taxon>Flavobacteriia</taxon>
        <taxon>Flavobacteriales</taxon>
        <taxon>Weeksellaceae</taxon>
        <taxon>Frigoriflavimonas</taxon>
    </lineage>
</organism>